<dbReference type="Proteomes" id="UP000320653">
    <property type="component" value="Unassembled WGS sequence"/>
</dbReference>
<dbReference type="SUPFAM" id="SSF51905">
    <property type="entry name" value="FAD/NAD(P)-binding domain"/>
    <property type="match status" value="1"/>
</dbReference>
<dbReference type="GO" id="GO:0047545">
    <property type="term" value="F:(S)-2-hydroxyglutarate dehydrogenase activity"/>
    <property type="evidence" value="ECO:0007669"/>
    <property type="project" value="TreeGrafter"/>
</dbReference>
<dbReference type="InterPro" id="IPR006076">
    <property type="entry name" value="FAD-dep_OxRdtase"/>
</dbReference>
<evidence type="ECO:0000256" key="1">
    <source>
        <dbReference type="ARBA" id="ARBA00001974"/>
    </source>
</evidence>
<organism evidence="7 8">
    <name type="scientific">Neorhizobium alkalisoli</name>
    <dbReference type="NCBI Taxonomy" id="528178"/>
    <lineage>
        <taxon>Bacteria</taxon>
        <taxon>Pseudomonadati</taxon>
        <taxon>Pseudomonadota</taxon>
        <taxon>Alphaproteobacteria</taxon>
        <taxon>Hyphomicrobiales</taxon>
        <taxon>Rhizobiaceae</taxon>
        <taxon>Rhizobium/Agrobacterium group</taxon>
        <taxon>Neorhizobium</taxon>
    </lineage>
</organism>
<reference evidence="7 8" key="1">
    <citation type="submission" date="2019-06" db="EMBL/GenBank/DDBJ databases">
        <title>Sorghum-associated microbial communities from plants grown in Nebraska, USA.</title>
        <authorList>
            <person name="Schachtman D."/>
        </authorList>
    </citation>
    <scope>NUCLEOTIDE SEQUENCE [LARGE SCALE GENOMIC DNA]</scope>
    <source>
        <strain evidence="7 8">1225</strain>
    </source>
</reference>
<dbReference type="PANTHER" id="PTHR43104">
    <property type="entry name" value="L-2-HYDROXYGLUTARATE DEHYDROGENASE, MITOCHONDRIAL"/>
    <property type="match status" value="1"/>
</dbReference>
<dbReference type="RefSeq" id="WP_145642689.1">
    <property type="nucleotide sequence ID" value="NZ_VIWP01000012.1"/>
</dbReference>
<evidence type="ECO:0000259" key="6">
    <source>
        <dbReference type="Pfam" id="PF01266"/>
    </source>
</evidence>
<evidence type="ECO:0000313" key="7">
    <source>
        <dbReference type="EMBL" id="TWF47440.1"/>
    </source>
</evidence>
<dbReference type="Pfam" id="PF01266">
    <property type="entry name" value="DAO"/>
    <property type="match status" value="1"/>
</dbReference>
<comment type="caution">
    <text evidence="7">The sequence shown here is derived from an EMBL/GenBank/DDBJ whole genome shotgun (WGS) entry which is preliminary data.</text>
</comment>
<evidence type="ECO:0000313" key="8">
    <source>
        <dbReference type="Proteomes" id="UP000320653"/>
    </source>
</evidence>
<dbReference type="InterPro" id="IPR036188">
    <property type="entry name" value="FAD/NAD-bd_sf"/>
</dbReference>
<name>A0A561QAR9_9HYPH</name>
<evidence type="ECO:0000256" key="3">
    <source>
        <dbReference type="ARBA" id="ARBA00022827"/>
    </source>
</evidence>
<sequence length="397" mass="42921">MSSRTYDFIVIGAGIVGAALAAEILRRKPGSRLLLLDKEAVPAFHQTGRNSGVVHSGVYYKPGSLKAQFCREGLEMTQAFCAARNVRYETRGKLLVATNHAEVSRLQALSERAVENGVLAETLDGAALRRLEPEVSGKAALRIPATAIVDYVGVTRALLADVERAGGEIRFHAAVTAIERRAPASRVSVNGETVEAGCVIACAGLASDRIARMAGIDPEIRIVPFRGEYFVLPAALNTVVHHLIYPVPDPSLPFLGVHLTPMIDGTITVGPNAVLALAREKYNHFGFDAADAMDALSYPGLWRMIARHPRATFDEMKGWLSRKTYLAAVRKYCPRIQLSDLTTYRSANRAQAVRPDGTLVDDFLIKTQDGITMILNAPSPAATGAMPIARAIAERIL</sequence>
<keyword evidence="4" id="KW-0560">Oxidoreductase</keyword>
<gene>
    <name evidence="7" type="ORF">FHW37_11279</name>
</gene>
<keyword evidence="2" id="KW-0285">Flavoprotein</keyword>
<comment type="similarity">
    <text evidence="5">Belongs to the L2HGDH family.</text>
</comment>
<dbReference type="OrthoDB" id="9801699at2"/>
<dbReference type="EMBL" id="VIWP01000012">
    <property type="protein sequence ID" value="TWF47440.1"/>
    <property type="molecule type" value="Genomic_DNA"/>
</dbReference>
<evidence type="ECO:0000256" key="5">
    <source>
        <dbReference type="ARBA" id="ARBA00037941"/>
    </source>
</evidence>
<evidence type="ECO:0000256" key="2">
    <source>
        <dbReference type="ARBA" id="ARBA00022630"/>
    </source>
</evidence>
<dbReference type="NCBIfam" id="NF008726">
    <property type="entry name" value="PRK11728.1"/>
    <property type="match status" value="1"/>
</dbReference>
<comment type="cofactor">
    <cofactor evidence="1">
        <name>FAD</name>
        <dbReference type="ChEBI" id="CHEBI:57692"/>
    </cofactor>
</comment>
<evidence type="ECO:0000256" key="4">
    <source>
        <dbReference type="ARBA" id="ARBA00023002"/>
    </source>
</evidence>
<proteinExistence type="inferred from homology"/>
<accession>A0A561QAR9</accession>
<dbReference type="AlphaFoldDB" id="A0A561QAR9"/>
<keyword evidence="8" id="KW-1185">Reference proteome</keyword>
<keyword evidence="3" id="KW-0274">FAD</keyword>
<feature type="domain" description="FAD dependent oxidoreductase" evidence="6">
    <location>
        <begin position="7"/>
        <end position="395"/>
    </location>
</feature>
<protein>
    <submittedName>
        <fullName evidence="7">L-2-hydroxyglutarate oxidase</fullName>
    </submittedName>
</protein>
<dbReference type="GO" id="GO:0005737">
    <property type="term" value="C:cytoplasm"/>
    <property type="evidence" value="ECO:0007669"/>
    <property type="project" value="TreeGrafter"/>
</dbReference>
<dbReference type="Gene3D" id="3.50.50.60">
    <property type="entry name" value="FAD/NAD(P)-binding domain"/>
    <property type="match status" value="1"/>
</dbReference>
<dbReference type="PANTHER" id="PTHR43104:SF2">
    <property type="entry name" value="L-2-HYDROXYGLUTARATE DEHYDROGENASE, MITOCHONDRIAL"/>
    <property type="match status" value="1"/>
</dbReference>
<dbReference type="Gene3D" id="3.30.9.10">
    <property type="entry name" value="D-Amino Acid Oxidase, subunit A, domain 2"/>
    <property type="match status" value="1"/>
</dbReference>